<feature type="DNA-binding region" description="H-T-H motif" evidence="2">
    <location>
        <begin position="29"/>
        <end position="48"/>
    </location>
</feature>
<evidence type="ECO:0000256" key="2">
    <source>
        <dbReference type="PROSITE-ProRule" id="PRU00335"/>
    </source>
</evidence>
<dbReference type="Pfam" id="PF17926">
    <property type="entry name" value="TetR_C_21"/>
    <property type="match status" value="1"/>
</dbReference>
<organism evidence="4 5">
    <name type="scientific">Antrihabitans stalagmiti</name>
    <dbReference type="NCBI Taxonomy" id="2799499"/>
    <lineage>
        <taxon>Bacteria</taxon>
        <taxon>Bacillati</taxon>
        <taxon>Actinomycetota</taxon>
        <taxon>Actinomycetes</taxon>
        <taxon>Mycobacteriales</taxon>
        <taxon>Nocardiaceae</taxon>
        <taxon>Antrihabitans</taxon>
    </lineage>
</organism>
<dbReference type="InterPro" id="IPR001647">
    <property type="entry name" value="HTH_TetR"/>
</dbReference>
<evidence type="ECO:0000259" key="3">
    <source>
        <dbReference type="PROSITE" id="PS50977"/>
    </source>
</evidence>
<dbReference type="GO" id="GO:0006355">
    <property type="term" value="P:regulation of DNA-templated transcription"/>
    <property type="evidence" value="ECO:0007669"/>
    <property type="project" value="UniProtKB-ARBA"/>
</dbReference>
<dbReference type="SUPFAM" id="SSF46689">
    <property type="entry name" value="Homeodomain-like"/>
    <property type="match status" value="1"/>
</dbReference>
<evidence type="ECO:0000313" key="5">
    <source>
        <dbReference type="Proteomes" id="UP000655868"/>
    </source>
</evidence>
<evidence type="ECO:0000256" key="1">
    <source>
        <dbReference type="ARBA" id="ARBA00023125"/>
    </source>
</evidence>
<dbReference type="InterPro" id="IPR009057">
    <property type="entry name" value="Homeodomain-like_sf"/>
</dbReference>
<accession>A0A934NVJ1</accession>
<dbReference type="EMBL" id="JAEMNV010000011">
    <property type="protein sequence ID" value="MBJ8342358.1"/>
    <property type="molecule type" value="Genomic_DNA"/>
</dbReference>
<dbReference type="InterPro" id="IPR050109">
    <property type="entry name" value="HTH-type_TetR-like_transc_reg"/>
</dbReference>
<comment type="caution">
    <text evidence="4">The sequence shown here is derived from an EMBL/GenBank/DDBJ whole genome shotgun (WGS) entry which is preliminary data.</text>
</comment>
<dbReference type="AlphaFoldDB" id="A0A934NVJ1"/>
<dbReference type="Gene3D" id="1.10.357.10">
    <property type="entry name" value="Tetracycline Repressor, domain 2"/>
    <property type="match status" value="1"/>
</dbReference>
<dbReference type="PROSITE" id="PS50977">
    <property type="entry name" value="HTH_TETR_2"/>
    <property type="match status" value="1"/>
</dbReference>
<dbReference type="InterPro" id="IPR041467">
    <property type="entry name" value="Sco4008_C"/>
</dbReference>
<dbReference type="SUPFAM" id="SSF48498">
    <property type="entry name" value="Tetracyclin repressor-like, C-terminal domain"/>
    <property type="match status" value="1"/>
</dbReference>
<proteinExistence type="predicted"/>
<dbReference type="InterPro" id="IPR036271">
    <property type="entry name" value="Tet_transcr_reg_TetR-rel_C_sf"/>
</dbReference>
<name>A0A934NVJ1_9NOCA</name>
<reference evidence="4" key="1">
    <citation type="submission" date="2020-12" db="EMBL/GenBank/DDBJ databases">
        <title>Antrihabitans popcorni sp. nov. and Antrihabitans auranticaus sp. nov., isolated from a larva cave.</title>
        <authorList>
            <person name="Lee S.D."/>
            <person name="Kim I.S."/>
        </authorList>
    </citation>
    <scope>NUCLEOTIDE SEQUENCE</scope>
    <source>
        <strain evidence="4">YC3-6</strain>
    </source>
</reference>
<protein>
    <submittedName>
        <fullName evidence="4">TetR family transcriptional regulator</fullName>
    </submittedName>
</protein>
<feature type="domain" description="HTH tetR-type" evidence="3">
    <location>
        <begin position="6"/>
        <end position="66"/>
    </location>
</feature>
<dbReference type="PRINTS" id="PR00455">
    <property type="entry name" value="HTHTETR"/>
</dbReference>
<sequence>MAKDTTDSRSRLLDAAMSEFASCGVAGARIDRIAAQAGCSKGLIYTYWGSKEALFDAVLEQFVDATFTDITLDPSDLGEYAGRLYDSGAANPNLVRLVTWYRLERANSDVAPPEAVAALESHIATVRDAQLAGHVTDRLDPLQLVLLARHIAAVWSVQGPEVLNFTESVFRRRTVVDAVRRLAAP</sequence>
<gene>
    <name evidence="4" type="ORF">JGU71_26035</name>
</gene>
<dbReference type="Pfam" id="PF00440">
    <property type="entry name" value="TetR_N"/>
    <property type="match status" value="1"/>
</dbReference>
<keyword evidence="5" id="KW-1185">Reference proteome</keyword>
<keyword evidence="1 2" id="KW-0238">DNA-binding</keyword>
<dbReference type="RefSeq" id="WP_199707802.1">
    <property type="nucleotide sequence ID" value="NZ_JAEMNV010000011.1"/>
</dbReference>
<dbReference type="PANTHER" id="PTHR30328:SF54">
    <property type="entry name" value="HTH-TYPE TRANSCRIPTIONAL REPRESSOR SCO4008"/>
    <property type="match status" value="1"/>
</dbReference>
<dbReference type="PANTHER" id="PTHR30328">
    <property type="entry name" value="TRANSCRIPTIONAL REPRESSOR"/>
    <property type="match status" value="1"/>
</dbReference>
<dbReference type="GO" id="GO:0003677">
    <property type="term" value="F:DNA binding"/>
    <property type="evidence" value="ECO:0007669"/>
    <property type="project" value="UniProtKB-UniRule"/>
</dbReference>
<evidence type="ECO:0000313" key="4">
    <source>
        <dbReference type="EMBL" id="MBJ8342358.1"/>
    </source>
</evidence>
<dbReference type="Proteomes" id="UP000655868">
    <property type="component" value="Unassembled WGS sequence"/>
</dbReference>